<evidence type="ECO:0000313" key="6">
    <source>
        <dbReference type="Proteomes" id="UP000176037"/>
    </source>
</evidence>
<dbReference type="PROSITE" id="PS00352">
    <property type="entry name" value="CSD_1"/>
    <property type="match status" value="1"/>
</dbReference>
<keyword evidence="3" id="KW-0472">Membrane</keyword>
<sequence>MRAKGTLKSWNNDRGFGFITAPLYAKDVFVHISAFTDNHHQPRVGEPLTFDIEQDKTGKVRAIEVKSPISGTAGSGYLESQKQGLPLAKIMLLLALIVVGFIALQKPETLHVATPQTNVLPYQEPESITQHFKCDGRQYCGQMNSRAEAEFFLANCPDTKMDGDDDGIPCENDTRF</sequence>
<dbReference type="InterPro" id="IPR012340">
    <property type="entry name" value="NA-bd_OB-fold"/>
</dbReference>
<dbReference type="GO" id="GO:0005829">
    <property type="term" value="C:cytosol"/>
    <property type="evidence" value="ECO:0007669"/>
    <property type="project" value="UniProtKB-ARBA"/>
</dbReference>
<dbReference type="InterPro" id="IPR019844">
    <property type="entry name" value="CSD_CS"/>
</dbReference>
<dbReference type="AlphaFoldDB" id="A0A1E8FAT2"/>
<dbReference type="OrthoDB" id="72963at2"/>
<evidence type="ECO:0000256" key="1">
    <source>
        <dbReference type="ARBA" id="ARBA00022553"/>
    </source>
</evidence>
<dbReference type="PRINTS" id="PR00050">
    <property type="entry name" value="COLDSHOCK"/>
</dbReference>
<keyword evidence="3" id="KW-0812">Transmembrane</keyword>
<dbReference type="GO" id="GO:0043488">
    <property type="term" value="P:regulation of mRNA stability"/>
    <property type="evidence" value="ECO:0007669"/>
    <property type="project" value="TreeGrafter"/>
</dbReference>
<gene>
    <name evidence="5" type="ORF">BFC17_01730</name>
</gene>
<comment type="caution">
    <text evidence="5">The sequence shown here is derived from an EMBL/GenBank/DDBJ whole genome shotgun (WGS) entry which is preliminary data.</text>
</comment>
<proteinExistence type="predicted"/>
<dbReference type="InterPro" id="IPR002059">
    <property type="entry name" value="CSP_DNA-bd"/>
</dbReference>
<dbReference type="PANTHER" id="PTHR12962:SF1">
    <property type="entry name" value="COLD SHOCK DOMAIN-CONTAINING PROTEIN CG9705"/>
    <property type="match status" value="1"/>
</dbReference>
<protein>
    <recommendedName>
        <fullName evidence="4">CSD domain-containing protein</fullName>
    </recommendedName>
</protein>
<keyword evidence="1" id="KW-0597">Phosphoprotein</keyword>
<dbReference type="Proteomes" id="UP000176037">
    <property type="component" value="Unassembled WGS sequence"/>
</dbReference>
<reference evidence="5 6" key="1">
    <citation type="submission" date="2016-09" db="EMBL/GenBank/DDBJ databases">
        <title>Alteromonas lipolytica, a new species isolated from sea water.</title>
        <authorList>
            <person name="Wu Y.-H."/>
            <person name="Cheng H."/>
            <person name="Xu X.-W."/>
        </authorList>
    </citation>
    <scope>NUCLEOTIDE SEQUENCE [LARGE SCALE GENOMIC DNA]</scope>
    <source>
        <strain evidence="5 6">JW12</strain>
    </source>
</reference>
<comment type="subcellular location">
    <subcellularLocation>
        <location evidence="2">Cytoplasm</location>
    </subcellularLocation>
</comment>
<dbReference type="PROSITE" id="PS51857">
    <property type="entry name" value="CSD_2"/>
    <property type="match status" value="1"/>
</dbReference>
<evidence type="ECO:0000313" key="5">
    <source>
        <dbReference type="EMBL" id="OFI33020.1"/>
    </source>
</evidence>
<keyword evidence="6" id="KW-1185">Reference proteome</keyword>
<dbReference type="GO" id="GO:0003730">
    <property type="term" value="F:mRNA 3'-UTR binding"/>
    <property type="evidence" value="ECO:0007669"/>
    <property type="project" value="TreeGrafter"/>
</dbReference>
<dbReference type="PANTHER" id="PTHR12962">
    <property type="entry name" value="CALCIUM-REGULATED HEAT STABLE PROTEIN CRHSP-24-RELATED"/>
    <property type="match status" value="1"/>
</dbReference>
<evidence type="ECO:0000256" key="3">
    <source>
        <dbReference type="SAM" id="Phobius"/>
    </source>
</evidence>
<dbReference type="RefSeq" id="WP_070177397.1">
    <property type="nucleotide sequence ID" value="NZ_BMJR01000002.1"/>
</dbReference>
<dbReference type="Pfam" id="PF05901">
    <property type="entry name" value="Excalibur"/>
    <property type="match status" value="1"/>
</dbReference>
<dbReference type="STRING" id="1856405.BFC17_01730"/>
<accession>A0A1E8FAT2</accession>
<dbReference type="EMBL" id="MJIC01000015">
    <property type="protein sequence ID" value="OFI33020.1"/>
    <property type="molecule type" value="Genomic_DNA"/>
</dbReference>
<dbReference type="SMART" id="SM00894">
    <property type="entry name" value="Excalibur"/>
    <property type="match status" value="1"/>
</dbReference>
<dbReference type="SUPFAM" id="SSF50249">
    <property type="entry name" value="Nucleic acid-binding proteins"/>
    <property type="match status" value="1"/>
</dbReference>
<feature type="transmembrane region" description="Helical" evidence="3">
    <location>
        <begin position="87"/>
        <end position="104"/>
    </location>
</feature>
<dbReference type="InterPro" id="IPR008613">
    <property type="entry name" value="Excalibur_Ca-bd_domain"/>
</dbReference>
<dbReference type="CDD" id="cd04458">
    <property type="entry name" value="CSP_CDS"/>
    <property type="match status" value="1"/>
</dbReference>
<organism evidence="5 6">
    <name type="scientific">Alteromonas lipolytica</name>
    <dbReference type="NCBI Taxonomy" id="1856405"/>
    <lineage>
        <taxon>Bacteria</taxon>
        <taxon>Pseudomonadati</taxon>
        <taxon>Pseudomonadota</taxon>
        <taxon>Gammaproteobacteria</taxon>
        <taxon>Alteromonadales</taxon>
        <taxon>Alteromonadaceae</taxon>
        <taxon>Alteromonas/Salinimonas group</taxon>
        <taxon>Alteromonas</taxon>
    </lineage>
</organism>
<evidence type="ECO:0000256" key="2">
    <source>
        <dbReference type="RuleBase" id="RU000408"/>
    </source>
</evidence>
<dbReference type="SMART" id="SM00357">
    <property type="entry name" value="CSP"/>
    <property type="match status" value="1"/>
</dbReference>
<dbReference type="Pfam" id="PF00313">
    <property type="entry name" value="CSD"/>
    <property type="match status" value="1"/>
</dbReference>
<dbReference type="InterPro" id="IPR052069">
    <property type="entry name" value="Ca-reg_mRNA-binding_domain"/>
</dbReference>
<name>A0A1E8FAT2_9ALTE</name>
<dbReference type="InterPro" id="IPR011129">
    <property type="entry name" value="CSD"/>
</dbReference>
<keyword evidence="3" id="KW-1133">Transmembrane helix</keyword>
<feature type="domain" description="CSD" evidence="4">
    <location>
        <begin position="2"/>
        <end position="67"/>
    </location>
</feature>
<dbReference type="Gene3D" id="2.40.50.140">
    <property type="entry name" value="Nucleic acid-binding proteins"/>
    <property type="match status" value="1"/>
</dbReference>
<evidence type="ECO:0000259" key="4">
    <source>
        <dbReference type="PROSITE" id="PS51857"/>
    </source>
</evidence>